<reference evidence="12 13" key="1">
    <citation type="submission" date="2019-01" db="EMBL/GenBank/DDBJ databases">
        <title>Senegalimassilia sp. nov. KGMB04484 isolated human feces.</title>
        <authorList>
            <person name="Han K.-I."/>
            <person name="Kim J.-S."/>
            <person name="Lee K.C."/>
            <person name="Suh M.K."/>
            <person name="Eom M.K."/>
            <person name="Lee J.H."/>
            <person name="Park S.-H."/>
            <person name="Kang S.W."/>
            <person name="Park J.-E."/>
            <person name="Oh B.S."/>
            <person name="Yu S.Y."/>
            <person name="Choi S.-H."/>
            <person name="Lee D.H."/>
            <person name="Yoon H."/>
            <person name="Kim B.-Y."/>
            <person name="Lee J.H."/>
            <person name="Lee J.-S."/>
        </authorList>
    </citation>
    <scope>NUCLEOTIDE SEQUENCE [LARGE SCALE GENOMIC DNA]</scope>
    <source>
        <strain evidence="12 13">KGMB04484</strain>
    </source>
</reference>
<dbReference type="Proteomes" id="UP000293345">
    <property type="component" value="Unassembled WGS sequence"/>
</dbReference>
<dbReference type="InterPro" id="IPR006963">
    <property type="entry name" value="Mopterin_OxRdtase_4Fe-4S_dom"/>
</dbReference>
<evidence type="ECO:0000256" key="8">
    <source>
        <dbReference type="ARBA" id="ARBA00023004"/>
    </source>
</evidence>
<evidence type="ECO:0000256" key="5">
    <source>
        <dbReference type="ARBA" id="ARBA00022723"/>
    </source>
</evidence>
<dbReference type="InterPro" id="IPR019546">
    <property type="entry name" value="TAT_signal_bac_arc"/>
</dbReference>
<dbReference type="GO" id="GO:0046872">
    <property type="term" value="F:metal ion binding"/>
    <property type="evidence" value="ECO:0007669"/>
    <property type="project" value="UniProtKB-KW"/>
</dbReference>
<keyword evidence="4" id="KW-0004">4Fe-4S</keyword>
<dbReference type="SMART" id="SM00926">
    <property type="entry name" value="Molybdop_Fe4S4"/>
    <property type="match status" value="1"/>
</dbReference>
<keyword evidence="8" id="KW-0408">Iron</keyword>
<comment type="caution">
    <text evidence="12">The sequence shown here is derived from an EMBL/GenBank/DDBJ whole genome shotgun (WGS) entry which is preliminary data.</text>
</comment>
<dbReference type="Gene3D" id="3.40.228.10">
    <property type="entry name" value="Dimethylsulfoxide Reductase, domain 2"/>
    <property type="match status" value="2"/>
</dbReference>
<dbReference type="GO" id="GO:0043546">
    <property type="term" value="F:molybdopterin cofactor binding"/>
    <property type="evidence" value="ECO:0007669"/>
    <property type="project" value="InterPro"/>
</dbReference>
<dbReference type="SUPFAM" id="SSF53706">
    <property type="entry name" value="Formate dehydrogenase/DMSO reductase, domains 1-3"/>
    <property type="match status" value="1"/>
</dbReference>
<dbReference type="SUPFAM" id="SSF50692">
    <property type="entry name" value="ADC-like"/>
    <property type="match status" value="1"/>
</dbReference>
<sequence>MAQLTMSRRSFIAAVAATGAACAVSASVTEPMKALAETSTTTTGDVKHVRTCCRACGKVECGVWVTVMDGKAIKVEGDESAPQSRGHCCAKSQSSMQAAYHPDRLRYPVKRTNPKGVEDPGWVRITLDEAFELVAKGLGECVDKYGGQSIVVMCGTSRVWSLGPYQGMKQLFGTPNAHLAYQVCKGPRHWAGIMTDEMGSPWMEVEAEPKVYLQWGTAVEYSNYDTTNRTISDVRAHADYHIVVDPRMTPISKEADCWLNLRPSTDGALALGMINWIIENEAYDDTMVRRWSNATFLYCDDKPWLTTARRWEGNGGIDMRTKLITEADVKEGGSVHRFMVWDENNQRLTWWDSQVCKWEGETSKIPTTGSFIKHPLTGLVADCWLPDESTWADPADSAYDKYWDEGNEKGATTNPMGLPKKPALFPGEIEVELIDGKKYKCRTVWDGFHDLTSQYSPEKVTEVTGVEWAKVEEACKHYTTRIDPRHGNGGVHFQLATDQNGNSIQNCRTLQILSCITGNSDEPAGNRGSCKSQFDGNPGRSNMQKSSEIPEAQRITWDGRDYSLDDVAKYMQDFVQYLVDENSPLAERYGNHVPTDDEAIIIAKRMGGAMNNSKYYPNPKSIFTRQAGMVDADRFPLNRFWARWCDANAVWDACLQDPDWTKAQVMNDVLHNEPFDMHVKPTLYAIHGGVCQSGDVMNMANTVRAWNAMAQMDFFTEINLWFMPTNGNADVIFPCQHWMEIDSTRVSQGAGGMFGCCCKAIEAPGDTIYDPDWNCGMYRAMGVPWNTKDPDAAPSKEEYILKPKVSSQTNIDKWTASIGEEYTKALAGNPSYLWPDHDRILKDNVDAWKTEKFPNGPTWAEAKEWFTEHGWMDCREWHPERWGTYRRHEMGWRRQQGGFNLFPLVDLKPGFTTASSLIEIWSLTCEAYICNAGDEGTMYDGKEFKENGFKGDDRWAHTDIKAFQGDDDRFPIYREATDSPVLMPELYQADKIDEVPDDYFQNQWYKDAIKKYPDNVFLQTTGSRQPVYFHSEHRQLPWCRELWPVPRVEINPEEAKRIGVEQGDWVWIESPWGRIREVVDLYYAVKARTTGGSFANNLPVSNANHQWWFPEFEYAAHGFELVGVNCLNNPYGQDAVGGCHTMRGYPVVIYKATAENSPFGNPVPCNPYTGEECIHDASDERLRKWMKVGMRNRVEGEPEVESWTYTGTGSVI</sequence>
<name>A0A4Q2K1A9_9ACTN</name>
<evidence type="ECO:0000256" key="3">
    <source>
        <dbReference type="ARBA" id="ARBA00010312"/>
    </source>
</evidence>
<dbReference type="InterPro" id="IPR009010">
    <property type="entry name" value="Asp_de-COase-like_dom_sf"/>
</dbReference>
<keyword evidence="13" id="KW-1185">Reference proteome</keyword>
<dbReference type="PANTHER" id="PTHR43598">
    <property type="entry name" value="TUNGSTEN-CONTAINING FORMYLMETHANOFURAN DEHYDROGENASE 2 SUBUNIT B"/>
    <property type="match status" value="1"/>
</dbReference>
<dbReference type="NCBIfam" id="TIGR01409">
    <property type="entry name" value="TAT_signal_seq"/>
    <property type="match status" value="1"/>
</dbReference>
<dbReference type="Gene3D" id="3.40.50.740">
    <property type="match status" value="2"/>
</dbReference>
<comment type="similarity">
    <text evidence="3">Belongs to the prokaryotic molybdopterin-containing oxidoreductase family.</text>
</comment>
<feature type="signal peptide" evidence="10">
    <location>
        <begin position="1"/>
        <end position="26"/>
    </location>
</feature>
<dbReference type="OrthoDB" id="7376058at2"/>
<evidence type="ECO:0000256" key="4">
    <source>
        <dbReference type="ARBA" id="ARBA00022485"/>
    </source>
</evidence>
<feature type="domain" description="4Fe-4S Mo/W bis-MGD-type" evidence="11">
    <location>
        <begin position="46"/>
        <end position="103"/>
    </location>
</feature>
<evidence type="ECO:0000256" key="6">
    <source>
        <dbReference type="ARBA" id="ARBA00022729"/>
    </source>
</evidence>
<keyword evidence="5" id="KW-0479">Metal-binding</keyword>
<keyword evidence="7" id="KW-0560">Oxidoreductase</keyword>
<dbReference type="AlphaFoldDB" id="A0A4Q2K1A9"/>
<organism evidence="12 13">
    <name type="scientific">Senegalimassilia faecalis</name>
    <dbReference type="NCBI Taxonomy" id="2509433"/>
    <lineage>
        <taxon>Bacteria</taxon>
        <taxon>Bacillati</taxon>
        <taxon>Actinomycetota</taxon>
        <taxon>Coriobacteriia</taxon>
        <taxon>Coriobacteriales</taxon>
        <taxon>Coriobacteriaceae</taxon>
        <taxon>Senegalimassilia</taxon>
    </lineage>
</organism>
<dbReference type="InterPro" id="IPR006656">
    <property type="entry name" value="Mopterin_OxRdtase"/>
</dbReference>
<evidence type="ECO:0000259" key="11">
    <source>
        <dbReference type="PROSITE" id="PS51669"/>
    </source>
</evidence>
<dbReference type="PROSITE" id="PS51318">
    <property type="entry name" value="TAT"/>
    <property type="match status" value="1"/>
</dbReference>
<dbReference type="Pfam" id="PF01568">
    <property type="entry name" value="Molydop_binding"/>
    <property type="match status" value="1"/>
</dbReference>
<dbReference type="PROSITE" id="PS51669">
    <property type="entry name" value="4FE4S_MOW_BIS_MGD"/>
    <property type="match status" value="1"/>
</dbReference>
<evidence type="ECO:0000256" key="10">
    <source>
        <dbReference type="SAM" id="SignalP"/>
    </source>
</evidence>
<evidence type="ECO:0000313" key="12">
    <source>
        <dbReference type="EMBL" id="RXZ54168.1"/>
    </source>
</evidence>
<dbReference type="Gene3D" id="2.40.40.20">
    <property type="match status" value="1"/>
</dbReference>
<dbReference type="RefSeq" id="WP_129424263.1">
    <property type="nucleotide sequence ID" value="NZ_SDPW01000001.1"/>
</dbReference>
<keyword evidence="9" id="KW-0411">Iron-sulfur</keyword>
<dbReference type="GO" id="GO:0051539">
    <property type="term" value="F:4 iron, 4 sulfur cluster binding"/>
    <property type="evidence" value="ECO:0007669"/>
    <property type="project" value="UniProtKB-KW"/>
</dbReference>
<evidence type="ECO:0000256" key="7">
    <source>
        <dbReference type="ARBA" id="ARBA00023002"/>
    </source>
</evidence>
<keyword evidence="6 10" id="KW-0732">Signal</keyword>
<evidence type="ECO:0000256" key="1">
    <source>
        <dbReference type="ARBA" id="ARBA00001966"/>
    </source>
</evidence>
<dbReference type="EMBL" id="SDPW01000001">
    <property type="protein sequence ID" value="RXZ54168.1"/>
    <property type="molecule type" value="Genomic_DNA"/>
</dbReference>
<dbReference type="Pfam" id="PF04879">
    <property type="entry name" value="Molybdop_Fe4S4"/>
    <property type="match status" value="1"/>
</dbReference>
<gene>
    <name evidence="12" type="ORF">ET524_06545</name>
</gene>
<dbReference type="PANTHER" id="PTHR43598:SF5">
    <property type="entry name" value="DMSO REDUCTASE CHAIN A"/>
    <property type="match status" value="1"/>
</dbReference>
<dbReference type="GO" id="GO:0016491">
    <property type="term" value="F:oxidoreductase activity"/>
    <property type="evidence" value="ECO:0007669"/>
    <property type="project" value="UniProtKB-KW"/>
</dbReference>
<protein>
    <submittedName>
        <fullName evidence="12">Twin-arginine translocation signal domain-containing protein</fullName>
    </submittedName>
</protein>
<evidence type="ECO:0000256" key="9">
    <source>
        <dbReference type="ARBA" id="ARBA00023014"/>
    </source>
</evidence>
<evidence type="ECO:0000256" key="2">
    <source>
        <dbReference type="ARBA" id="ARBA00004196"/>
    </source>
</evidence>
<dbReference type="GO" id="GO:0030313">
    <property type="term" value="C:cell envelope"/>
    <property type="evidence" value="ECO:0007669"/>
    <property type="project" value="UniProtKB-SubCell"/>
</dbReference>
<proteinExistence type="inferred from homology"/>
<dbReference type="InterPro" id="IPR006311">
    <property type="entry name" value="TAT_signal"/>
</dbReference>
<accession>A0A4Q2K1A9</accession>
<comment type="cofactor">
    <cofactor evidence="1">
        <name>[4Fe-4S] cluster</name>
        <dbReference type="ChEBI" id="CHEBI:49883"/>
    </cofactor>
</comment>
<dbReference type="Pfam" id="PF00384">
    <property type="entry name" value="Molybdopterin"/>
    <property type="match status" value="1"/>
</dbReference>
<dbReference type="InterPro" id="IPR006657">
    <property type="entry name" value="MoPterin_dinucl-bd_dom"/>
</dbReference>
<dbReference type="Gene3D" id="2.20.25.90">
    <property type="entry name" value="ADC-like domains"/>
    <property type="match status" value="1"/>
</dbReference>
<comment type="subcellular location">
    <subcellularLocation>
        <location evidence="2">Cell envelope</location>
    </subcellularLocation>
</comment>
<feature type="chain" id="PRO_5038557497" evidence="10">
    <location>
        <begin position="27"/>
        <end position="1212"/>
    </location>
</feature>
<evidence type="ECO:0000313" key="13">
    <source>
        <dbReference type="Proteomes" id="UP000293345"/>
    </source>
</evidence>